<accession>A0A934KKV4</accession>
<dbReference type="Pfam" id="PF13483">
    <property type="entry name" value="Lactamase_B_3"/>
    <property type="match status" value="1"/>
</dbReference>
<dbReference type="PANTHER" id="PTHR42967">
    <property type="entry name" value="METAL DEPENDENT HYDROLASE"/>
    <property type="match status" value="1"/>
</dbReference>
<evidence type="ECO:0000313" key="2">
    <source>
        <dbReference type="Proteomes" id="UP000620075"/>
    </source>
</evidence>
<dbReference type="EMBL" id="JAEKNQ010000045">
    <property type="protein sequence ID" value="MBJ7603915.1"/>
    <property type="molecule type" value="Genomic_DNA"/>
</dbReference>
<dbReference type="Proteomes" id="UP000620075">
    <property type="component" value="Unassembled WGS sequence"/>
</dbReference>
<protein>
    <submittedName>
        <fullName evidence="1">MBL fold metallo-hydrolase</fullName>
    </submittedName>
</protein>
<dbReference type="AlphaFoldDB" id="A0A934KKV4"/>
<evidence type="ECO:0000313" key="1">
    <source>
        <dbReference type="EMBL" id="MBJ7603915.1"/>
    </source>
</evidence>
<dbReference type="RefSeq" id="WP_338180702.1">
    <property type="nucleotide sequence ID" value="NZ_JAEKNQ010000045.1"/>
</dbReference>
<proteinExistence type="predicted"/>
<sequence length="212" mass="22971">MDLTWLGHACFRLRGKTASVLTDPYPPALGPKLRALDADLVTFSHGHQNHSYRGALAGDPFLVEGPGEYEIAGVLLRGLATFHDRANGAEHGRNTVYLIELDDVRICHLGDLGHRLLDDTMDALSDIDVLLVPVGGGRTLNAQRAAEVARQVEPRVVVPMHYAQPAIAMELDPLDLFLKEMGVTEVSPLAKLTVQPSSAEAETRVAVLELKA</sequence>
<comment type="caution">
    <text evidence="1">The sequence shown here is derived from an EMBL/GenBank/DDBJ whole genome shotgun (WGS) entry which is preliminary data.</text>
</comment>
<dbReference type="InterPro" id="IPR036866">
    <property type="entry name" value="RibonucZ/Hydroxyglut_hydro"/>
</dbReference>
<dbReference type="Gene3D" id="3.60.15.10">
    <property type="entry name" value="Ribonuclease Z/Hydroxyacylglutathione hydrolase-like"/>
    <property type="match status" value="1"/>
</dbReference>
<reference evidence="1 2" key="1">
    <citation type="submission" date="2020-10" db="EMBL/GenBank/DDBJ databases">
        <title>Ca. Dormibacterota MAGs.</title>
        <authorList>
            <person name="Montgomery K."/>
        </authorList>
    </citation>
    <scope>NUCLEOTIDE SEQUENCE [LARGE SCALE GENOMIC DNA]</scope>
    <source>
        <strain evidence="1">SC8811_S16_3</strain>
    </source>
</reference>
<name>A0A934KKV4_9BACT</name>
<gene>
    <name evidence="1" type="ORF">JF888_12090</name>
</gene>
<dbReference type="PANTHER" id="PTHR42967:SF1">
    <property type="entry name" value="MBL FOLD METALLO-HYDROLASE"/>
    <property type="match status" value="1"/>
</dbReference>
<organism evidence="1 2">
    <name type="scientific">Candidatus Dormiibacter inghamiae</name>
    <dbReference type="NCBI Taxonomy" id="3127013"/>
    <lineage>
        <taxon>Bacteria</taxon>
        <taxon>Bacillati</taxon>
        <taxon>Candidatus Dormiibacterota</taxon>
        <taxon>Candidatus Dormibacteria</taxon>
        <taxon>Candidatus Dormibacterales</taxon>
        <taxon>Candidatus Dormibacteraceae</taxon>
        <taxon>Candidatus Dormiibacter</taxon>
    </lineage>
</organism>
<dbReference type="SUPFAM" id="SSF56281">
    <property type="entry name" value="Metallo-hydrolase/oxidoreductase"/>
    <property type="match status" value="1"/>
</dbReference>